<dbReference type="KEGG" id="scla:SCLARK_00661"/>
<accession>A0A1Y0KZY5</accession>
<gene>
    <name evidence="1" type="ORF">SCLAR_v1c04240</name>
</gene>
<proteinExistence type="predicted"/>
<keyword evidence="2" id="KW-1185">Reference proteome</keyword>
<reference evidence="1 2" key="1">
    <citation type="submission" date="2017-11" db="EMBL/GenBank/DDBJ databases">
        <title>Complete genome sequence of Spiroplasma clarkii CN-5 (DSM 19994).</title>
        <authorList>
            <person name="Tsai Y.-M."/>
            <person name="Chang A."/>
            <person name="Lo W.-S."/>
            <person name="Kuo C.-H."/>
        </authorList>
    </citation>
    <scope>NUCLEOTIDE SEQUENCE [LARGE SCALE GENOMIC DNA]</scope>
    <source>
        <strain evidence="1 2">CN-5</strain>
    </source>
</reference>
<evidence type="ECO:0000313" key="2">
    <source>
        <dbReference type="Proteomes" id="UP000231179"/>
    </source>
</evidence>
<dbReference type="AlphaFoldDB" id="A0A1Y0KZY5"/>
<sequence>MKTNSNTQKSRVWNSLRYVPFYKLTQLNIDAFEFDYNGDKVEIFQVDWDDVLDWVNITNNKELSNPDYTKFIDEGLEWAKAPIE</sequence>
<dbReference type="EMBL" id="CP024870">
    <property type="protein sequence ID" value="ATX70748.1"/>
    <property type="molecule type" value="Genomic_DNA"/>
</dbReference>
<evidence type="ECO:0000313" key="1">
    <source>
        <dbReference type="EMBL" id="ATX70748.1"/>
    </source>
</evidence>
<protein>
    <submittedName>
        <fullName evidence="1">Uncharacterized protein</fullName>
    </submittedName>
</protein>
<dbReference type="Proteomes" id="UP000231179">
    <property type="component" value="Chromosome"/>
</dbReference>
<name>A0A1Y0KZY5_9MOLU</name>
<organism evidence="1 2">
    <name type="scientific">Spiroplasma clarkii</name>
    <dbReference type="NCBI Taxonomy" id="2139"/>
    <lineage>
        <taxon>Bacteria</taxon>
        <taxon>Bacillati</taxon>
        <taxon>Mycoplasmatota</taxon>
        <taxon>Mollicutes</taxon>
        <taxon>Entomoplasmatales</taxon>
        <taxon>Spiroplasmataceae</taxon>
        <taxon>Spiroplasma</taxon>
    </lineage>
</organism>